<dbReference type="Pfam" id="PF01525">
    <property type="entry name" value="Rota_NS26"/>
    <property type="match status" value="1"/>
</dbReference>
<comment type="subcellular location">
    <subcellularLocation>
        <location evidence="5">Host cytoplasm</location>
    </subcellularLocation>
    <text evidence="5">Found in spherical cytoplasmic structures, called virus factories, that appear early after infection and are the site of viral replication and packaging.</text>
</comment>
<dbReference type="GO" id="GO:0000166">
    <property type="term" value="F:nucleotide binding"/>
    <property type="evidence" value="ECO:0007669"/>
    <property type="project" value="UniProtKB-KW"/>
</dbReference>
<evidence type="ECO:0000256" key="5">
    <source>
        <dbReference type="PIRNR" id="PIRNR004006"/>
    </source>
</evidence>
<protein>
    <recommendedName>
        <fullName evidence="5">Non-structural protein 5</fullName>
        <shortName evidence="5">NSP5</shortName>
    </recommendedName>
</protein>
<feature type="compositionally biased region" description="Low complexity" evidence="6">
    <location>
        <begin position="18"/>
        <end position="32"/>
    </location>
</feature>
<evidence type="ECO:0000313" key="7">
    <source>
        <dbReference type="EMBL" id="BAS66985.1"/>
    </source>
</evidence>
<dbReference type="GO" id="GO:0003723">
    <property type="term" value="F:RNA binding"/>
    <property type="evidence" value="ECO:0007669"/>
    <property type="project" value="UniProtKB-KW"/>
</dbReference>
<dbReference type="GO" id="GO:0000287">
    <property type="term" value="F:magnesium ion binding"/>
    <property type="evidence" value="ECO:0007669"/>
    <property type="project" value="InterPro"/>
</dbReference>
<evidence type="ECO:0000256" key="3">
    <source>
        <dbReference type="ARBA" id="ARBA00023180"/>
    </source>
</evidence>
<feature type="region of interest" description="Disordered" evidence="6">
    <location>
        <begin position="132"/>
        <end position="167"/>
    </location>
</feature>
<reference evidence="7" key="1">
    <citation type="submission" date="2015-09" db="EMBL/GenBank/DDBJ databases">
        <title>Genome sequence of rotavirus A RK1 strain isolated from velvet scoter.</title>
        <authorList>
            <person name="Ito N."/>
            <person name="Mitake H."/>
            <person name="Okadera K."/>
            <person name="Sugiyama M."/>
        </authorList>
    </citation>
    <scope>NUCLEOTIDE SEQUENCE [LARGE SCALE GENOMIC DNA]</scope>
    <source>
        <strain evidence="7">RVA/VelvetScoter-tc/JPN/RK1/1989/G18P[17]</strain>
    </source>
</reference>
<comment type="function">
    <text evidence="5">Plays an essential role in the viral genome replication. Participates, together with NSP2, in the formation of viral factories (viroplasms) which are large inclusions in the host cytoplasm where replication intermediates are assembled and viral RNA replication takes place. Orchestrates the recruitment of viroplasmic proteins such as capsid proteins to these factories.</text>
</comment>
<proteinExistence type="predicted"/>
<dbReference type="PIRSF" id="PIRSF004006">
    <property type="entry name" value="Rota_NS26"/>
    <property type="match status" value="1"/>
</dbReference>
<evidence type="ECO:0000256" key="1">
    <source>
        <dbReference type="ARBA" id="ARBA00022741"/>
    </source>
</evidence>
<feature type="region of interest" description="Disordered" evidence="6">
    <location>
        <begin position="18"/>
        <end position="40"/>
    </location>
</feature>
<accession>A0A0P0UP88</accession>
<evidence type="ECO:0000256" key="6">
    <source>
        <dbReference type="SAM" id="MobiDB-lite"/>
    </source>
</evidence>
<evidence type="ECO:0000256" key="4">
    <source>
        <dbReference type="ARBA" id="ARBA00023200"/>
    </source>
</evidence>
<keyword evidence="2 5" id="KW-0694">RNA-binding</keyword>
<keyword evidence="3" id="KW-0325">Glycoprotein</keyword>
<dbReference type="Proteomes" id="UP000136765">
    <property type="component" value="Genome"/>
</dbReference>
<dbReference type="GO" id="GO:0019079">
    <property type="term" value="P:viral genome replication"/>
    <property type="evidence" value="ECO:0007669"/>
    <property type="project" value="InterPro"/>
</dbReference>
<sequence length="218" mass="24134">MSAITIDFSSLPSFSKLSINESSSETSNTSRKSVSRSEQYVSLSEKAFSEYMLNRDPEDIGPSDSASNDLPTKFAIKSNAVKSNANVGVSLDASSTDRETGGNAKDEVDFSFAKGIKMKSDVAASFTIDTSNVKSSISDPGSSARSAHRADAIKSRSKSRNKSYKYDQKWPKIECQSDEEEFVLSDEDAQCCNCIYKRKYFELRKRMKLVAIQLIEDM</sequence>
<evidence type="ECO:0000256" key="2">
    <source>
        <dbReference type="ARBA" id="ARBA00022884"/>
    </source>
</evidence>
<gene>
    <name evidence="7" type="primary">NSP5</name>
</gene>
<dbReference type="GO" id="GO:0030430">
    <property type="term" value="C:host cell cytoplasm"/>
    <property type="evidence" value="ECO:0007669"/>
    <property type="project" value="UniProtKB-SubCell"/>
</dbReference>
<keyword evidence="4 5" id="KW-1035">Host cytoplasm</keyword>
<dbReference type="InterPro" id="IPR002512">
    <property type="entry name" value="Rotavirus_A/C_NSP5"/>
</dbReference>
<keyword evidence="1" id="KW-0547">Nucleotide-binding</keyword>
<dbReference type="GO" id="GO:0016887">
    <property type="term" value="F:ATP hydrolysis activity"/>
    <property type="evidence" value="ECO:0007669"/>
    <property type="project" value="InterPro"/>
</dbReference>
<organism evidence="7">
    <name type="scientific">Rotavirus A</name>
    <dbReference type="NCBI Taxonomy" id="28875"/>
    <lineage>
        <taxon>Viruses</taxon>
        <taxon>Riboviria</taxon>
        <taxon>Orthornavirae</taxon>
        <taxon>Duplornaviricota</taxon>
        <taxon>Resentoviricetes</taxon>
        <taxon>Reovirales</taxon>
        <taxon>Sedoreoviridae</taxon>
        <taxon>Rotavirus</taxon>
        <taxon>Rotavirus alphagastroenteritidis</taxon>
    </lineage>
</organism>
<feature type="compositionally biased region" description="Polar residues" evidence="6">
    <location>
        <begin position="132"/>
        <end position="145"/>
    </location>
</feature>
<comment type="subunit">
    <text evidence="5">Homodimer. Interacts with VP1. Interacts with VP2.</text>
</comment>
<name>A0A0P0UP88_9REOV</name>
<dbReference type="EMBL" id="LC088106">
    <property type="protein sequence ID" value="BAS66985.1"/>
    <property type="molecule type" value="Genomic_RNA"/>
</dbReference>